<dbReference type="AlphaFoldDB" id="A0AAD4XFQ0"/>
<accession>A0AAD4XFQ0</accession>
<proteinExistence type="predicted"/>
<comment type="caution">
    <text evidence="1">The sequence shown here is derived from an EMBL/GenBank/DDBJ whole genome shotgun (WGS) entry which is preliminary data.</text>
</comment>
<keyword evidence="2" id="KW-1185">Reference proteome</keyword>
<gene>
    <name evidence="1" type="ORF">MKW98_010650</name>
</gene>
<feature type="non-terminal residue" evidence="1">
    <location>
        <position position="78"/>
    </location>
</feature>
<evidence type="ECO:0000313" key="1">
    <source>
        <dbReference type="EMBL" id="KAI3907300.1"/>
    </source>
</evidence>
<reference evidence="1" key="1">
    <citation type="submission" date="2022-04" db="EMBL/GenBank/DDBJ databases">
        <title>A functionally conserved STORR gene fusion in Papaver species that diverged 16.8 million years ago.</title>
        <authorList>
            <person name="Catania T."/>
        </authorList>
    </citation>
    <scope>NUCLEOTIDE SEQUENCE</scope>
    <source>
        <strain evidence="1">S-188037</strain>
    </source>
</reference>
<dbReference type="Proteomes" id="UP001202328">
    <property type="component" value="Unassembled WGS sequence"/>
</dbReference>
<evidence type="ECO:0000313" key="2">
    <source>
        <dbReference type="Proteomes" id="UP001202328"/>
    </source>
</evidence>
<name>A0AAD4XFQ0_9MAGN</name>
<organism evidence="1 2">
    <name type="scientific">Papaver atlanticum</name>
    <dbReference type="NCBI Taxonomy" id="357466"/>
    <lineage>
        <taxon>Eukaryota</taxon>
        <taxon>Viridiplantae</taxon>
        <taxon>Streptophyta</taxon>
        <taxon>Embryophyta</taxon>
        <taxon>Tracheophyta</taxon>
        <taxon>Spermatophyta</taxon>
        <taxon>Magnoliopsida</taxon>
        <taxon>Ranunculales</taxon>
        <taxon>Papaveraceae</taxon>
        <taxon>Papaveroideae</taxon>
        <taxon>Papaver</taxon>
    </lineage>
</organism>
<dbReference type="EMBL" id="JAJJMB010010620">
    <property type="protein sequence ID" value="KAI3907300.1"/>
    <property type="molecule type" value="Genomic_DNA"/>
</dbReference>
<sequence>IALLIQKRCESVTRNQGITWMESGSLCSIISCWAFPHSCNQSVGSDKTVTLKIYAVSIVGPFPTAVTNLLDLTRVDKY</sequence>
<protein>
    <submittedName>
        <fullName evidence="1">Uncharacterized protein</fullName>
    </submittedName>
</protein>